<comment type="similarity">
    <text evidence="1 4">Belongs to the aldehyde dehydrogenase family.</text>
</comment>
<evidence type="ECO:0000256" key="1">
    <source>
        <dbReference type="ARBA" id="ARBA00009986"/>
    </source>
</evidence>
<dbReference type="FunFam" id="3.40.605.10:FF:000050">
    <property type="entry name" value="Aldehyde dehydrogenase, mitochondrial"/>
    <property type="match status" value="1"/>
</dbReference>
<dbReference type="PROSITE" id="PS00070">
    <property type="entry name" value="ALDEHYDE_DEHYDR_CYS"/>
    <property type="match status" value="1"/>
</dbReference>
<evidence type="ECO:0000256" key="5">
    <source>
        <dbReference type="SAM" id="MobiDB-lite"/>
    </source>
</evidence>
<proteinExistence type="inferred from homology"/>
<dbReference type="AlphaFoldDB" id="A0A914WDG0"/>
<dbReference type="Gene3D" id="3.40.309.10">
    <property type="entry name" value="Aldehyde Dehydrogenase, Chain A, domain 2"/>
    <property type="match status" value="1"/>
</dbReference>
<dbReference type="InterPro" id="IPR016162">
    <property type="entry name" value="Ald_DH_N"/>
</dbReference>
<feature type="active site" evidence="3">
    <location>
        <position position="263"/>
    </location>
</feature>
<dbReference type="Pfam" id="PF00171">
    <property type="entry name" value="Aldedh"/>
    <property type="match status" value="1"/>
</dbReference>
<sequence>MPNQPEPIRDAKPKYTQLFINNEWVNSSSGKTFEDKDPATFEKIADVQEGDAADVDKAVKAAKEAFKLGSPWRRMDASQRGCIINKIADLMERDAQLLASLECRDVGKPFTQAVGDVEGSVNEMRYYAGWTDKICGKTIPVDGEYFTYTRLEPVGVCAAIVPWNFPLMLLTWKVGAALAAGCTLVIKPSTQTPLTTLHFAQLCKEADLPAGVLNVIPGSGSTVGTALAKHMDVDKISFTGSTDVGRGVMKDAGESNLKKVTLELGGKSPNIVFADADLDEAVEVSHVGLFFNTGQCCTAASRAYVQEEIYDQFVAKSTERAKKKTVGDPFDPKNENGPQVSEEQQKKILELIESGKKEGAKLMTGGAKIEGKGYFIQPTVFADVTDNMRIAREEIFGPVQQIIKFKTIEEVIERANDTSYGLAAAVHTKDLNKALMVANSLRAGTVWVNAYDVFRPQAPFGGYKESGTGREHGEEGVKEYCEVKTVTIKLPHKLKSAI</sequence>
<dbReference type="FunFam" id="3.40.309.10:FF:000001">
    <property type="entry name" value="Mitochondrial aldehyde dehydrogenase 2"/>
    <property type="match status" value="1"/>
</dbReference>
<evidence type="ECO:0000256" key="2">
    <source>
        <dbReference type="ARBA" id="ARBA00023002"/>
    </source>
</evidence>
<dbReference type="Gene3D" id="3.40.605.10">
    <property type="entry name" value="Aldehyde Dehydrogenase, Chain A, domain 1"/>
    <property type="match status" value="1"/>
</dbReference>
<evidence type="ECO:0000313" key="8">
    <source>
        <dbReference type="WBParaSite" id="PSAMB.scaffold384size53686.g5315.t1"/>
    </source>
</evidence>
<reference evidence="8" key="1">
    <citation type="submission" date="2022-11" db="UniProtKB">
        <authorList>
            <consortium name="WormBaseParasite"/>
        </authorList>
    </citation>
    <scope>IDENTIFICATION</scope>
</reference>
<dbReference type="InterPro" id="IPR016161">
    <property type="entry name" value="Ald_DH/histidinol_DH"/>
</dbReference>
<evidence type="ECO:0000256" key="4">
    <source>
        <dbReference type="RuleBase" id="RU003345"/>
    </source>
</evidence>
<dbReference type="PROSITE" id="PS00687">
    <property type="entry name" value="ALDEHYDE_DEHYDR_GLU"/>
    <property type="match status" value="1"/>
</dbReference>
<dbReference type="GO" id="GO:0016620">
    <property type="term" value="F:oxidoreductase activity, acting on the aldehyde or oxo group of donors, NAD or NADP as acceptor"/>
    <property type="evidence" value="ECO:0007669"/>
    <property type="project" value="InterPro"/>
</dbReference>
<dbReference type="InterPro" id="IPR016160">
    <property type="entry name" value="Ald_DH_CS_CYS"/>
</dbReference>
<feature type="domain" description="Aldehyde dehydrogenase" evidence="6">
    <location>
        <begin position="24"/>
        <end position="486"/>
    </location>
</feature>
<accession>A0A914WDG0</accession>
<name>A0A914WDG0_9BILA</name>
<dbReference type="InterPro" id="IPR015590">
    <property type="entry name" value="Aldehyde_DH_dom"/>
</dbReference>
<dbReference type="InterPro" id="IPR029510">
    <property type="entry name" value="Ald_DH_CS_GLU"/>
</dbReference>
<evidence type="ECO:0000256" key="3">
    <source>
        <dbReference type="PROSITE-ProRule" id="PRU10007"/>
    </source>
</evidence>
<keyword evidence="2 4" id="KW-0560">Oxidoreductase</keyword>
<dbReference type="SUPFAM" id="SSF53720">
    <property type="entry name" value="ALDH-like"/>
    <property type="match status" value="1"/>
</dbReference>
<keyword evidence="7" id="KW-1185">Reference proteome</keyword>
<feature type="region of interest" description="Disordered" evidence="5">
    <location>
        <begin position="324"/>
        <end position="343"/>
    </location>
</feature>
<dbReference type="Proteomes" id="UP000887566">
    <property type="component" value="Unplaced"/>
</dbReference>
<dbReference type="InterPro" id="IPR016163">
    <property type="entry name" value="Ald_DH_C"/>
</dbReference>
<dbReference type="WBParaSite" id="PSAMB.scaffold384size53686.g5315.t1">
    <property type="protein sequence ID" value="PSAMB.scaffold384size53686.g5315.t1"/>
    <property type="gene ID" value="PSAMB.scaffold384size53686.g5315"/>
</dbReference>
<organism evidence="7 8">
    <name type="scientific">Plectus sambesii</name>
    <dbReference type="NCBI Taxonomy" id="2011161"/>
    <lineage>
        <taxon>Eukaryota</taxon>
        <taxon>Metazoa</taxon>
        <taxon>Ecdysozoa</taxon>
        <taxon>Nematoda</taxon>
        <taxon>Chromadorea</taxon>
        <taxon>Plectida</taxon>
        <taxon>Plectina</taxon>
        <taxon>Plectoidea</taxon>
        <taxon>Plectidae</taxon>
        <taxon>Plectus</taxon>
    </lineage>
</organism>
<dbReference type="PANTHER" id="PTHR11699">
    <property type="entry name" value="ALDEHYDE DEHYDROGENASE-RELATED"/>
    <property type="match status" value="1"/>
</dbReference>
<evidence type="ECO:0000259" key="6">
    <source>
        <dbReference type="Pfam" id="PF00171"/>
    </source>
</evidence>
<protein>
    <submittedName>
        <fullName evidence="8">Aldehyde dehydrogenase domain-containing protein</fullName>
    </submittedName>
</protein>
<evidence type="ECO:0000313" key="7">
    <source>
        <dbReference type="Proteomes" id="UP000887566"/>
    </source>
</evidence>